<evidence type="ECO:0000313" key="4">
    <source>
        <dbReference type="EMBL" id="QPG95566.1"/>
    </source>
</evidence>
<dbReference type="Gene3D" id="3.40.720.10">
    <property type="entry name" value="Alkaline Phosphatase, subunit A"/>
    <property type="match status" value="1"/>
</dbReference>
<keyword evidence="2" id="KW-0812">Transmembrane</keyword>
<dbReference type="EMBL" id="CP031386">
    <property type="protein sequence ID" value="QPG95566.1"/>
    <property type="molecule type" value="Genomic_DNA"/>
</dbReference>
<evidence type="ECO:0000256" key="2">
    <source>
        <dbReference type="SAM" id="Phobius"/>
    </source>
</evidence>
<feature type="domain" description="Sulfatase N-terminal" evidence="3">
    <location>
        <begin position="488"/>
        <end position="766"/>
    </location>
</feature>
<keyword evidence="2" id="KW-1133">Transmembrane helix</keyword>
<keyword evidence="5" id="KW-1185">Reference proteome</keyword>
<evidence type="ECO:0000256" key="1">
    <source>
        <dbReference type="ARBA" id="ARBA00008779"/>
    </source>
</evidence>
<dbReference type="Pfam" id="PF00884">
    <property type="entry name" value="Sulfatase"/>
    <property type="match status" value="1"/>
</dbReference>
<feature type="transmembrane region" description="Helical" evidence="2">
    <location>
        <begin position="290"/>
        <end position="309"/>
    </location>
</feature>
<dbReference type="InterPro" id="IPR000917">
    <property type="entry name" value="Sulfatase_N"/>
</dbReference>
<evidence type="ECO:0000259" key="3">
    <source>
        <dbReference type="Pfam" id="PF00884"/>
    </source>
</evidence>
<reference evidence="4 5" key="1">
    <citation type="journal article" date="2018" name="PLoS Genet.">
        <title>Repeat elements organise 3D genome structure and mediate transcription in the filamentous fungus Epichloe festucae.</title>
        <authorList>
            <person name="Winter D.J."/>
            <person name="Ganley A.R.D."/>
            <person name="Young C.A."/>
            <person name="Liachko I."/>
            <person name="Schardl C.L."/>
            <person name="Dupont P.Y."/>
            <person name="Berry D."/>
            <person name="Ram A."/>
            <person name="Scott B."/>
            <person name="Cox M.P."/>
        </authorList>
    </citation>
    <scope>NUCLEOTIDE SEQUENCE [LARGE SCALE GENOMIC DNA]</scope>
    <source>
        <strain evidence="4 5">Fl1</strain>
    </source>
</reference>
<proteinExistence type="inferred from homology"/>
<dbReference type="AlphaFoldDB" id="A0A7S9PTF4"/>
<organism evidence="4 5">
    <name type="scientific">Epichloe festucae (strain Fl1)</name>
    <dbReference type="NCBI Taxonomy" id="877507"/>
    <lineage>
        <taxon>Eukaryota</taxon>
        <taxon>Fungi</taxon>
        <taxon>Dikarya</taxon>
        <taxon>Ascomycota</taxon>
        <taxon>Pezizomycotina</taxon>
        <taxon>Sordariomycetes</taxon>
        <taxon>Hypocreomycetidae</taxon>
        <taxon>Hypocreales</taxon>
        <taxon>Clavicipitaceae</taxon>
        <taxon>Epichloe</taxon>
    </lineage>
</organism>
<dbReference type="GO" id="GO:0004065">
    <property type="term" value="F:arylsulfatase activity"/>
    <property type="evidence" value="ECO:0007669"/>
    <property type="project" value="TreeGrafter"/>
</dbReference>
<accession>A0A7S9PTF4</accession>
<comment type="similarity">
    <text evidence="1">Belongs to the sulfatase family.</text>
</comment>
<dbReference type="PANTHER" id="PTHR42693:SF32">
    <property type="entry name" value="SULFATASE DOMAIN PROTEIN (AFU_ORTHOLOGUE AFUA_2G17610)"/>
    <property type="match status" value="1"/>
</dbReference>
<sequence length="903" mass="101221">MPTPSQSRSGSVSSAEVSPAKVLIFRGEVARLKLSQRACIGCRGSFTDCRRCVLTNRRLCLAVASRFANRRLVYSIAAVSILGAKWIHIYAHITALPPADMARWGLSFFAQDTALLLILRLLLDAELPVFAAVGCLRFLATTLACLITLVQHMLASINISFFVVAGSELHWRNIGLAGDSSSWSLLLTGLVSCSIAFGIILVIGWLLQDISYTLAGMAIDIVKLPFNFLFRKISCFRQNKASAVKYDHVPQKELDLEDGSDEGDDEYRNEGKTHMLAPIPAALTGNKMTWLLYTAIGILLLVQLVLSIVRPTEGSLIFMSWTPILLPIIDFAHSSATLASLNPLYGQSIGLDWDNQTALADPIRWDWLPTLDKPLAGFEDWYEPDAQHYNAARDPLRISNLDDNVLASLRGKLGDVDIRHVVLIKLESTRKDVFPIKKDGQIWQKFAETWENGTLPDEVQQRLANLTKTANFLTGDYDDGFEHNETRRRGGINVNNDHTTSTYTLKSIPGTLCGITPLVADFNVEYNHHVYQPCLPHIFNAFNALDRADHSASGGEDFTKYKWSNSFMMSVTNTYDKQDLLMPVLGYRNEELITKEYLQSDDAKFGKVTLPDINYYGMRESAIEDYIKDAFNVANETNGRVFLTHLTSTAHHPFKMPDEEVYVPLASGDKLEDLSHYVNTVGFVDRWLGRILEILEEQGVSNETLVVLVGDHGLSVAETGAVTPYYQPNVGNFHVPLVLSHPKLPVIDINSPVNSISILPTILDLLIETGSLSPSDRRVARDLVRNYEGQSLIRPLRKKSKRTGQADWQFTVMNTGRAQVATRSAQDPKWRLVVPVVKDIAWRFTNLEEDPHEKNGILSFDFKAFLRAIEVKHGPGAAKWTEEASFMTRWWVDENAKRWHYTP</sequence>
<protein>
    <recommendedName>
        <fullName evidence="3">Sulfatase N-terminal domain-containing protein</fullName>
    </recommendedName>
</protein>
<dbReference type="Proteomes" id="UP000594364">
    <property type="component" value="Chromosome 2"/>
</dbReference>
<dbReference type="InterPro" id="IPR017850">
    <property type="entry name" value="Alkaline_phosphatase_core_sf"/>
</dbReference>
<feature type="transmembrane region" description="Helical" evidence="2">
    <location>
        <begin position="72"/>
        <end position="91"/>
    </location>
</feature>
<dbReference type="InterPro" id="IPR050738">
    <property type="entry name" value="Sulfatase"/>
</dbReference>
<evidence type="ECO:0000313" key="5">
    <source>
        <dbReference type="Proteomes" id="UP000594364"/>
    </source>
</evidence>
<keyword evidence="2" id="KW-0472">Membrane</keyword>
<name>A0A7S9PTF4_EPIFF</name>
<dbReference type="OrthoDB" id="103349at2759"/>
<gene>
    <name evidence="4" type="ORF">C2857_001207</name>
</gene>
<dbReference type="SUPFAM" id="SSF53649">
    <property type="entry name" value="Alkaline phosphatase-like"/>
    <property type="match status" value="1"/>
</dbReference>
<feature type="transmembrane region" description="Helical" evidence="2">
    <location>
        <begin position="183"/>
        <end position="206"/>
    </location>
</feature>
<dbReference type="PANTHER" id="PTHR42693">
    <property type="entry name" value="ARYLSULFATASE FAMILY MEMBER"/>
    <property type="match status" value="1"/>
</dbReference>